<comment type="catalytic activity">
    <reaction evidence="10 11">
        <text>a lipid X + a UDP-2-N,3-O-bis[(3R)-3-hydroxyacyl]-alpha-D-glucosamine = a lipid A disaccharide + UDP + H(+)</text>
        <dbReference type="Rhea" id="RHEA:67828"/>
        <dbReference type="ChEBI" id="CHEBI:15378"/>
        <dbReference type="ChEBI" id="CHEBI:58223"/>
        <dbReference type="ChEBI" id="CHEBI:137748"/>
        <dbReference type="ChEBI" id="CHEBI:176338"/>
        <dbReference type="ChEBI" id="CHEBI:176343"/>
        <dbReference type="EC" id="2.4.1.182"/>
    </reaction>
</comment>
<evidence type="ECO:0000256" key="9">
    <source>
        <dbReference type="ARBA" id="ARBA00023098"/>
    </source>
</evidence>
<comment type="caution">
    <text evidence="12">The sequence shown here is derived from an EMBL/GenBank/DDBJ whole genome shotgun (WGS) entry which is preliminary data.</text>
</comment>
<reference evidence="12 13" key="1">
    <citation type="submission" date="2018-06" db="EMBL/GenBank/DDBJ databases">
        <title>Genomic Encyclopedia of Archaeal and Bacterial Type Strains, Phase II (KMG-II): from individual species to whole genera.</title>
        <authorList>
            <person name="Goeker M."/>
        </authorList>
    </citation>
    <scope>NUCLEOTIDE SEQUENCE [LARGE SCALE GENOMIC DNA]</scope>
    <source>
        <strain evidence="12 13">CFPB 3232</strain>
    </source>
</reference>
<comment type="pathway">
    <text evidence="11">Bacterial outer membrane biogenesis; LPS lipid A biosynthesis.</text>
</comment>
<evidence type="ECO:0000256" key="6">
    <source>
        <dbReference type="ARBA" id="ARBA00022556"/>
    </source>
</evidence>
<proteinExistence type="inferred from homology"/>
<keyword evidence="9 11" id="KW-0443">Lipid metabolism</keyword>
<comment type="similarity">
    <text evidence="2 11">Belongs to the LpxB family.</text>
</comment>
<dbReference type="PANTHER" id="PTHR30372:SF4">
    <property type="entry name" value="LIPID-A-DISACCHARIDE SYNTHASE, MITOCHONDRIAL-RELATED"/>
    <property type="match status" value="1"/>
</dbReference>
<keyword evidence="5 11" id="KW-0444">Lipid biosynthesis</keyword>
<dbReference type="RefSeq" id="WP_111875914.1">
    <property type="nucleotide sequence ID" value="NZ_CBCSGC010000007.1"/>
</dbReference>
<dbReference type="GO" id="GO:0008915">
    <property type="term" value="F:lipid-A-disaccharide synthase activity"/>
    <property type="evidence" value="ECO:0007669"/>
    <property type="project" value="UniProtKB-UniRule"/>
</dbReference>
<dbReference type="NCBIfam" id="TIGR00215">
    <property type="entry name" value="lpxB"/>
    <property type="match status" value="1"/>
</dbReference>
<keyword evidence="13" id="KW-1185">Reference proteome</keyword>
<dbReference type="OrthoDB" id="9801642at2"/>
<dbReference type="Pfam" id="PF02684">
    <property type="entry name" value="LpxB"/>
    <property type="match status" value="1"/>
</dbReference>
<dbReference type="GO" id="GO:0009245">
    <property type="term" value="P:lipid A biosynthetic process"/>
    <property type="evidence" value="ECO:0007669"/>
    <property type="project" value="UniProtKB-UniRule"/>
</dbReference>
<evidence type="ECO:0000313" key="12">
    <source>
        <dbReference type="EMBL" id="RAR85593.1"/>
    </source>
</evidence>
<dbReference type="PANTHER" id="PTHR30372">
    <property type="entry name" value="LIPID-A-DISACCHARIDE SYNTHASE"/>
    <property type="match status" value="1"/>
</dbReference>
<dbReference type="EMBL" id="QLTA01000004">
    <property type="protein sequence ID" value="RAR85593.1"/>
    <property type="molecule type" value="Genomic_DNA"/>
</dbReference>
<sequence length="396" mass="42978">MPVPGEPIGSGAQRDGRALRVAMVAGETSGDLLAGLLLDGLQARWPQVDGTGIGGPQMQRRGFDAWWPSERLAVHGYSLELVRKLWGIVRIRQQLRERLLAARPDVFIGVDAPDFNLGLEADLRAAGIPTVHFVCPSIWAWRAERVEKIRRSAGHVLCIFPFEPALLASHGIDATYVGHPLANVIPLVPDREAARARLGLEPGDEVLAILPGSRSAEISYIARPFFEAAALLKKARPALRMVVPAVPALRSRIEAAVRDAGLQGAVTVVDGQSHAVLAACDCTLIASGTATLEAALFKRPMVIAYHMHPISWRLMRRKQLQPWVGLPNILSGEFVVPELIQDAATPSALAAAVLQWLDAPAATREALSQRFTALHEELRRDTPRLAADAIQKILAR</sequence>
<evidence type="ECO:0000256" key="11">
    <source>
        <dbReference type="HAMAP-Rule" id="MF_00392"/>
    </source>
</evidence>
<name>A0A328ZK55_9BURK</name>
<gene>
    <name evidence="11" type="primary">lpxB</name>
    <name evidence="12" type="ORF">AX018_100446</name>
</gene>
<dbReference type="InterPro" id="IPR003835">
    <property type="entry name" value="Glyco_trans_19"/>
</dbReference>
<dbReference type="Gene3D" id="3.40.50.2000">
    <property type="entry name" value="Glycogen Phosphorylase B"/>
    <property type="match status" value="1"/>
</dbReference>
<evidence type="ECO:0000256" key="10">
    <source>
        <dbReference type="ARBA" id="ARBA00048975"/>
    </source>
</evidence>
<evidence type="ECO:0000256" key="8">
    <source>
        <dbReference type="ARBA" id="ARBA00022679"/>
    </source>
</evidence>
<evidence type="ECO:0000256" key="3">
    <source>
        <dbReference type="ARBA" id="ARBA00012687"/>
    </source>
</evidence>
<dbReference type="UniPathway" id="UPA00973"/>
<keyword evidence="7 11" id="KW-0328">Glycosyltransferase</keyword>
<dbReference type="GO" id="GO:0016020">
    <property type="term" value="C:membrane"/>
    <property type="evidence" value="ECO:0007669"/>
    <property type="project" value="GOC"/>
</dbReference>
<keyword evidence="6 11" id="KW-0441">Lipid A biosynthesis</keyword>
<evidence type="ECO:0000256" key="5">
    <source>
        <dbReference type="ARBA" id="ARBA00022516"/>
    </source>
</evidence>
<comment type="function">
    <text evidence="1 11">Condensation of UDP-2,3-diacylglucosamine and 2,3-diacylglucosamine-1-phosphate to form lipid A disaccharide, a precursor of lipid A, a phosphorylated glycolipid that anchors the lipopolysaccharide to the outer membrane of the cell.</text>
</comment>
<dbReference type="SUPFAM" id="SSF53756">
    <property type="entry name" value="UDP-Glycosyltransferase/glycogen phosphorylase"/>
    <property type="match status" value="1"/>
</dbReference>
<evidence type="ECO:0000256" key="1">
    <source>
        <dbReference type="ARBA" id="ARBA00002056"/>
    </source>
</evidence>
<dbReference type="EC" id="2.4.1.182" evidence="3 11"/>
<evidence type="ECO:0000256" key="2">
    <source>
        <dbReference type="ARBA" id="ARBA00007868"/>
    </source>
</evidence>
<dbReference type="GO" id="GO:0005543">
    <property type="term" value="F:phospholipid binding"/>
    <property type="evidence" value="ECO:0007669"/>
    <property type="project" value="TreeGrafter"/>
</dbReference>
<protein>
    <recommendedName>
        <fullName evidence="4 11">Lipid-A-disaccharide synthase</fullName>
        <ecNumber evidence="3 11">2.4.1.182</ecNumber>
    </recommendedName>
</protein>
<dbReference type="HAMAP" id="MF_00392">
    <property type="entry name" value="LpxB"/>
    <property type="match status" value="1"/>
</dbReference>
<evidence type="ECO:0000313" key="13">
    <source>
        <dbReference type="Proteomes" id="UP000248856"/>
    </source>
</evidence>
<dbReference type="AlphaFoldDB" id="A0A328ZK55"/>
<keyword evidence="8 11" id="KW-0808">Transferase</keyword>
<accession>A0A328ZK55</accession>
<evidence type="ECO:0000256" key="7">
    <source>
        <dbReference type="ARBA" id="ARBA00022676"/>
    </source>
</evidence>
<dbReference type="Proteomes" id="UP000248856">
    <property type="component" value="Unassembled WGS sequence"/>
</dbReference>
<organism evidence="12 13">
    <name type="scientific">Paracidovorax anthurii</name>
    <dbReference type="NCBI Taxonomy" id="78229"/>
    <lineage>
        <taxon>Bacteria</taxon>
        <taxon>Pseudomonadati</taxon>
        <taxon>Pseudomonadota</taxon>
        <taxon>Betaproteobacteria</taxon>
        <taxon>Burkholderiales</taxon>
        <taxon>Comamonadaceae</taxon>
        <taxon>Paracidovorax</taxon>
    </lineage>
</organism>
<evidence type="ECO:0000256" key="4">
    <source>
        <dbReference type="ARBA" id="ARBA00020902"/>
    </source>
</evidence>